<dbReference type="RefSeq" id="WP_379788389.1">
    <property type="nucleotide sequence ID" value="NZ_JBHSHL010000025.1"/>
</dbReference>
<evidence type="ECO:0000256" key="3">
    <source>
        <dbReference type="SAM" id="MobiDB-lite"/>
    </source>
</evidence>
<dbReference type="Pfam" id="PF00395">
    <property type="entry name" value="SLH"/>
    <property type="match status" value="3"/>
</dbReference>
<evidence type="ECO:0000256" key="2">
    <source>
        <dbReference type="SAM" id="Coils"/>
    </source>
</evidence>
<keyword evidence="6" id="KW-1185">Reference proteome</keyword>
<dbReference type="PANTHER" id="PTHR43308:SF5">
    <property type="entry name" value="S-LAYER PROTEIN _ PEPTIDOGLYCAN ENDO-BETA-N-ACETYLGLUCOSAMINIDASE"/>
    <property type="match status" value="1"/>
</dbReference>
<dbReference type="PROSITE" id="PS51272">
    <property type="entry name" value="SLH"/>
    <property type="match status" value="3"/>
</dbReference>
<keyword evidence="2" id="KW-0175">Coiled coil</keyword>
<name>A0ABV9QQD3_9FIRM</name>
<feature type="domain" description="SLH" evidence="4">
    <location>
        <begin position="1347"/>
        <end position="1406"/>
    </location>
</feature>
<evidence type="ECO:0000256" key="1">
    <source>
        <dbReference type="ARBA" id="ARBA00022737"/>
    </source>
</evidence>
<organism evidence="5 6">
    <name type="scientific">Filifactor villosus</name>
    <dbReference type="NCBI Taxonomy" id="29374"/>
    <lineage>
        <taxon>Bacteria</taxon>
        <taxon>Bacillati</taxon>
        <taxon>Bacillota</taxon>
        <taxon>Clostridia</taxon>
        <taxon>Peptostreptococcales</taxon>
        <taxon>Filifactoraceae</taxon>
        <taxon>Filifactor</taxon>
    </lineage>
</organism>
<dbReference type="Gene3D" id="2.60.40.1850">
    <property type="match status" value="3"/>
</dbReference>
<comment type="caution">
    <text evidence="5">The sequence shown here is derived from an EMBL/GenBank/DDBJ whole genome shotgun (WGS) entry which is preliminary data.</text>
</comment>
<dbReference type="PANTHER" id="PTHR43308">
    <property type="entry name" value="OUTER MEMBRANE PROTEIN ALPHA-RELATED"/>
    <property type="match status" value="1"/>
</dbReference>
<sequence length="1686" mass="190339">MNRRWRRSIAFLLIWTMLSGVWGLPIRRVYAEGVTEPMEEVLISARSVEEGLHTSFETENFLEEKGDLSLQAEEVKVVGYSIEKWYSSENRWNKVGEGYNRNPYFKVYVEEKDGDRRAYCYLPKSIYEQQPVSAGNVYERDYTYEWVEPDPEGAPLTTGTAIALDRPYDKGSGDYAYYRHEVCKVEIPMAEGDLPRQLHLRCKSKGQENGYPASSDTVWRLTKSGEKEGTQRNKLSAPVAISSTGSFINTAKLEGGDIYQQGYGNNLEIQVYSPDMNEEPFCQSIDIRYTLDGTEPTAESPKIRRNQPPSETLSEKINYSTNITYTKDASDVQNAPERLPYDWKKGGRHVLKLKAFAPGLEASDTVTQEFELEKFPEHDLSQSRLLGCRTVVANLKDGIKADIYYDSKIALRQETEGRIYEVAREFCNSRSESRFLPITLEVTNPEGYVLKPLNKSSRQLFFTLKNLRQGDLSLLELSEDKLEAYEIKDDGSIEKLEYPQGFNVQDVFGIKSLMFSVIPEDEQGQGVDPAVEKIVRHYIVVEKGSDNSVLSLEELKKKAKETVSYAKNLPQEVLEEESRQKIKDKTAVLQSTLKDEAVTQERLLKELESLQEAILRLKAKEQEYGDAKTLREKLKTLIEDSKGNKVRGFKNVAYLQYMFDPVVKQIEEGAYSNPEATAEELQQAIDTLQSAINSLPEVDEFAKQPDDLEDGIYKVPVQLRNFGDEGQPSMGNAAIGKTGYLFVENGKQRLRVQFVPLYVLGMWGHLIDAWYYNPEQEIVKPKEVSLLGERHHIIPVEKKNGIGLDMKPYDFLTIVDIPIEKFTESPRRYVSVSVDAMNLIFSGKPYSNDPKDLKDAVFAIDYNQITKLNDASEIVWEDEMKQDQTEGELDKRLNSLIEKTTKAIKGSYPADKTEALKKMLEAAQNLAVNPSATNEQKEEMCESLEALLKEIGFEDNKPTPPGGGSYGYDVDTEATGEELPQGKRYEVPVTLWHYYQDQPSMGNEAMEGMATVVEKDGKATYRITFKGLKMPFGGKEFYGHLTQFFVYDDQASSSDMNSAKKATLIETMEDIGLDGNTHTFPRIYQFTRGSLREKEIYVKVNVDAMTQIGKEMGQEGMGIQNAILRLNWDAVKDTSAGGSIGSYDSETDKTGIQIQVLGSESLEEGVKMQAKQLTANDKAYQNLQQTLNKFAQKLEEGSVKGANKGQWKGARVSKFVAYDINLKKGEENYELKDGKQVLLKLPIPKDFDAEKLALLHVGDKGELELLQGKVNAGMYEAAVEHFSTYVLAQVEQAEPIAIRAKNKVYRAYVSGYEDNTFKPDAKITRAEAAYLLAKAVFGEEELSGADTASKFADTQAGAWYAKALNLMAEKGILKGYRGNLFKPDQAVSRAEFIAMAVKALQVREGSLEVREFKDLKQNHWAYAMIKTALSNGYVKGYEDTTFRPDANITRAEAVTMTNAFTQRPVSAEELKGVSKNFQDVSESHWAYWNIVSATNDIAINLTPNPAPELKKEEAGKKKEQKTELEDGFYQVPAEMMKAVGRTRPKDHSMSNNAIDHKVLIEVQGDKTFLYLTMRGMVIKAFGDKKGHLRQAWYYPSVEEYYRSLEEKKDLSKAVEVLNTYKETAFESDDIKEFPKTIKFPIERRAEFVYIKVEVDAMTAIGGVGSPDAAMKLDWSKIEKYSGELPK</sequence>
<feature type="coiled-coil region" evidence="2">
    <location>
        <begin position="593"/>
        <end position="627"/>
    </location>
</feature>
<gene>
    <name evidence="5" type="ORF">ACFO4R_07180</name>
</gene>
<dbReference type="InterPro" id="IPR001119">
    <property type="entry name" value="SLH_dom"/>
</dbReference>
<proteinExistence type="predicted"/>
<dbReference type="InterPro" id="IPR051465">
    <property type="entry name" value="Cell_Envelope_Struct_Comp"/>
</dbReference>
<evidence type="ECO:0000313" key="6">
    <source>
        <dbReference type="Proteomes" id="UP001595916"/>
    </source>
</evidence>
<dbReference type="Proteomes" id="UP001595916">
    <property type="component" value="Unassembled WGS sequence"/>
</dbReference>
<evidence type="ECO:0000259" key="4">
    <source>
        <dbReference type="PROSITE" id="PS51272"/>
    </source>
</evidence>
<accession>A0ABV9QQD3</accession>
<dbReference type="InterPro" id="IPR037250">
    <property type="entry name" value="NEAT_dom_sf"/>
</dbReference>
<protein>
    <submittedName>
        <fullName evidence="5">S-layer homology domain-containing protein</fullName>
    </submittedName>
</protein>
<keyword evidence="1" id="KW-0677">Repeat</keyword>
<feature type="region of interest" description="Disordered" evidence="3">
    <location>
        <begin position="293"/>
        <end position="312"/>
    </location>
</feature>
<evidence type="ECO:0000313" key="5">
    <source>
        <dbReference type="EMBL" id="MFC4804861.1"/>
    </source>
</evidence>
<feature type="domain" description="SLH" evidence="4">
    <location>
        <begin position="1279"/>
        <end position="1346"/>
    </location>
</feature>
<dbReference type="EMBL" id="JBHSHL010000025">
    <property type="protein sequence ID" value="MFC4804861.1"/>
    <property type="molecule type" value="Genomic_DNA"/>
</dbReference>
<feature type="domain" description="SLH" evidence="4">
    <location>
        <begin position="1408"/>
        <end position="1471"/>
    </location>
</feature>
<reference evidence="6" key="1">
    <citation type="journal article" date="2019" name="Int. J. Syst. Evol. Microbiol.">
        <title>The Global Catalogue of Microorganisms (GCM) 10K type strain sequencing project: providing services to taxonomists for standard genome sequencing and annotation.</title>
        <authorList>
            <consortium name="The Broad Institute Genomics Platform"/>
            <consortium name="The Broad Institute Genome Sequencing Center for Infectious Disease"/>
            <person name="Wu L."/>
            <person name="Ma J."/>
        </authorList>
    </citation>
    <scope>NUCLEOTIDE SEQUENCE [LARGE SCALE GENOMIC DNA]</scope>
    <source>
        <strain evidence="6">CCUG 46385</strain>
    </source>
</reference>